<keyword evidence="1" id="KW-0175">Coiled coil</keyword>
<protein>
    <submittedName>
        <fullName evidence="2">Uncharacterized protein</fullName>
    </submittedName>
</protein>
<evidence type="ECO:0000313" key="3">
    <source>
        <dbReference type="Proteomes" id="UP001153954"/>
    </source>
</evidence>
<gene>
    <name evidence="2" type="ORF">EEDITHA_LOCUS13506</name>
</gene>
<dbReference type="EMBL" id="CAKOGL010000019">
    <property type="protein sequence ID" value="CAH2098390.1"/>
    <property type="molecule type" value="Genomic_DNA"/>
</dbReference>
<feature type="coiled-coil region" evidence="1">
    <location>
        <begin position="41"/>
        <end position="96"/>
    </location>
</feature>
<sequence>MTLKKCTKCKKNITKKAPELECSRCDNILHADPTYIAKLVRDFTREVKKAVREEMKNLEKSLEFLSPQILNMEQSIKSQDTKIKNLEDETKTYQIKYKS</sequence>
<reference evidence="2" key="1">
    <citation type="submission" date="2022-03" db="EMBL/GenBank/DDBJ databases">
        <authorList>
            <person name="Tunstrom K."/>
        </authorList>
    </citation>
    <scope>NUCLEOTIDE SEQUENCE</scope>
</reference>
<proteinExistence type="predicted"/>
<name>A0AAU9UNI8_EUPED</name>
<dbReference type="AlphaFoldDB" id="A0AAU9UNI8"/>
<dbReference type="Proteomes" id="UP001153954">
    <property type="component" value="Unassembled WGS sequence"/>
</dbReference>
<organism evidence="2 3">
    <name type="scientific">Euphydryas editha</name>
    <name type="common">Edith's checkerspot</name>
    <dbReference type="NCBI Taxonomy" id="104508"/>
    <lineage>
        <taxon>Eukaryota</taxon>
        <taxon>Metazoa</taxon>
        <taxon>Ecdysozoa</taxon>
        <taxon>Arthropoda</taxon>
        <taxon>Hexapoda</taxon>
        <taxon>Insecta</taxon>
        <taxon>Pterygota</taxon>
        <taxon>Neoptera</taxon>
        <taxon>Endopterygota</taxon>
        <taxon>Lepidoptera</taxon>
        <taxon>Glossata</taxon>
        <taxon>Ditrysia</taxon>
        <taxon>Papilionoidea</taxon>
        <taxon>Nymphalidae</taxon>
        <taxon>Nymphalinae</taxon>
        <taxon>Euphydryas</taxon>
    </lineage>
</organism>
<evidence type="ECO:0000313" key="2">
    <source>
        <dbReference type="EMBL" id="CAH2098390.1"/>
    </source>
</evidence>
<evidence type="ECO:0000256" key="1">
    <source>
        <dbReference type="SAM" id="Coils"/>
    </source>
</evidence>
<comment type="caution">
    <text evidence="2">The sequence shown here is derived from an EMBL/GenBank/DDBJ whole genome shotgun (WGS) entry which is preliminary data.</text>
</comment>
<accession>A0AAU9UNI8</accession>
<keyword evidence="3" id="KW-1185">Reference proteome</keyword>